<comment type="subcellular location">
    <subcellularLocation>
        <location evidence="1">Secreted</location>
    </subcellularLocation>
</comment>
<reference evidence="9" key="1">
    <citation type="submission" date="2023-05" db="EMBL/GenBank/DDBJ databases">
        <title>Nepenthes gracilis genome sequencing.</title>
        <authorList>
            <person name="Fukushima K."/>
        </authorList>
    </citation>
    <scope>NUCLEOTIDE SEQUENCE</scope>
    <source>
        <strain evidence="9">SING2019-196</strain>
    </source>
</reference>
<name>A0AAD3XHY6_NEPGR</name>
<dbReference type="CDD" id="cd01837">
    <property type="entry name" value="SGNH_plant_lipase_like"/>
    <property type="match status" value="1"/>
</dbReference>
<dbReference type="EMBL" id="BSYO01000005">
    <property type="protein sequence ID" value="GMH05189.1"/>
    <property type="molecule type" value="Genomic_DNA"/>
</dbReference>
<dbReference type="GO" id="GO:0016788">
    <property type="term" value="F:hydrolase activity, acting on ester bonds"/>
    <property type="evidence" value="ECO:0007669"/>
    <property type="project" value="InterPro"/>
</dbReference>
<keyword evidence="3" id="KW-0964">Secreted</keyword>
<keyword evidence="7" id="KW-0443">Lipid metabolism</keyword>
<dbReference type="Gene3D" id="3.40.50.1110">
    <property type="entry name" value="SGNH hydrolase"/>
    <property type="match status" value="1"/>
</dbReference>
<dbReference type="SUPFAM" id="SSF52266">
    <property type="entry name" value="SGNH hydrolase"/>
    <property type="match status" value="1"/>
</dbReference>
<dbReference type="PANTHER" id="PTHR45650">
    <property type="entry name" value="GDSL-LIKE LIPASE/ACYLHYDROLASE-RELATED"/>
    <property type="match status" value="1"/>
</dbReference>
<evidence type="ECO:0000256" key="1">
    <source>
        <dbReference type="ARBA" id="ARBA00004613"/>
    </source>
</evidence>
<dbReference type="AlphaFoldDB" id="A0AAD3XHY6"/>
<evidence type="ECO:0000256" key="6">
    <source>
        <dbReference type="ARBA" id="ARBA00022963"/>
    </source>
</evidence>
<feature type="signal peptide" evidence="8">
    <location>
        <begin position="1"/>
        <end position="24"/>
    </location>
</feature>
<evidence type="ECO:0000256" key="3">
    <source>
        <dbReference type="ARBA" id="ARBA00022525"/>
    </source>
</evidence>
<dbReference type="InterPro" id="IPR001087">
    <property type="entry name" value="GDSL"/>
</dbReference>
<evidence type="ECO:0000313" key="10">
    <source>
        <dbReference type="Proteomes" id="UP001279734"/>
    </source>
</evidence>
<dbReference type="Pfam" id="PF00657">
    <property type="entry name" value="Lipase_GDSL"/>
    <property type="match status" value="1"/>
</dbReference>
<evidence type="ECO:0000256" key="5">
    <source>
        <dbReference type="ARBA" id="ARBA00022801"/>
    </source>
</evidence>
<keyword evidence="4 8" id="KW-0732">Signal</keyword>
<organism evidence="9 10">
    <name type="scientific">Nepenthes gracilis</name>
    <name type="common">Slender pitcher plant</name>
    <dbReference type="NCBI Taxonomy" id="150966"/>
    <lineage>
        <taxon>Eukaryota</taxon>
        <taxon>Viridiplantae</taxon>
        <taxon>Streptophyta</taxon>
        <taxon>Embryophyta</taxon>
        <taxon>Tracheophyta</taxon>
        <taxon>Spermatophyta</taxon>
        <taxon>Magnoliopsida</taxon>
        <taxon>eudicotyledons</taxon>
        <taxon>Gunneridae</taxon>
        <taxon>Pentapetalae</taxon>
        <taxon>Caryophyllales</taxon>
        <taxon>Nepenthaceae</taxon>
        <taxon>Nepenthes</taxon>
    </lineage>
</organism>
<dbReference type="InterPro" id="IPR051238">
    <property type="entry name" value="GDSL_esterase/lipase"/>
</dbReference>
<accession>A0AAD3XHY6</accession>
<dbReference type="Proteomes" id="UP001279734">
    <property type="component" value="Unassembled WGS sequence"/>
</dbReference>
<dbReference type="PANTHER" id="PTHR45650:SF9">
    <property type="entry name" value="SGNH HYDROLASE-TYPE ESTERASE DOMAIN-CONTAINING PROTEIN"/>
    <property type="match status" value="1"/>
</dbReference>
<keyword evidence="10" id="KW-1185">Reference proteome</keyword>
<comment type="similarity">
    <text evidence="2">Belongs to the 'GDSL' lipolytic enzyme family.</text>
</comment>
<keyword evidence="6" id="KW-0442">Lipid degradation</keyword>
<evidence type="ECO:0000313" key="9">
    <source>
        <dbReference type="EMBL" id="GMH05189.1"/>
    </source>
</evidence>
<dbReference type="InterPro" id="IPR035669">
    <property type="entry name" value="SGNH_plant_lipase-like"/>
</dbReference>
<proteinExistence type="inferred from homology"/>
<dbReference type="GO" id="GO:0005576">
    <property type="term" value="C:extracellular region"/>
    <property type="evidence" value="ECO:0007669"/>
    <property type="project" value="UniProtKB-SubCell"/>
</dbReference>
<sequence>MRDVIISILLFMIICGFGFEGVSSKPQVPCYFIFGDSLSDNGNNNGLISTAKVNYSPYGVDFPAGIPTGRFSNGRTAVDIIAQKLGFKRYIPPFKEAMKSLHKFKGVNYASGGAGILPETGRLLGGRVCLNQQMKNHKIIISKLAFKNGGKAMAVLNKCLYTMNIGNNDYINNYFMPEDYISSHLYTPRQYAALLIRHYSHQLKILYQNGARKVALFGLGLIGCTPAEIAIHGATNGSACVDNINAAVLIFNDKLISLVDKLNARHTDANFTYINNAGMQLTTSQGFKVFNSSCCKVRSDGLCQAASSPCKNRSEYVFWDSFHPTEAVNAITGRRAYLKEESSDAHPMDISHLVKVQ</sequence>
<gene>
    <name evidence="9" type="ORF">Nepgr_007029</name>
</gene>
<keyword evidence="5" id="KW-0378">Hydrolase</keyword>
<evidence type="ECO:0000256" key="4">
    <source>
        <dbReference type="ARBA" id="ARBA00022729"/>
    </source>
</evidence>
<feature type="chain" id="PRO_5042286011" evidence="8">
    <location>
        <begin position="25"/>
        <end position="357"/>
    </location>
</feature>
<protein>
    <submittedName>
        <fullName evidence="9">Uncharacterized protein</fullName>
    </submittedName>
</protein>
<evidence type="ECO:0000256" key="7">
    <source>
        <dbReference type="ARBA" id="ARBA00023098"/>
    </source>
</evidence>
<dbReference type="GO" id="GO:0016042">
    <property type="term" value="P:lipid catabolic process"/>
    <property type="evidence" value="ECO:0007669"/>
    <property type="project" value="UniProtKB-KW"/>
</dbReference>
<evidence type="ECO:0000256" key="2">
    <source>
        <dbReference type="ARBA" id="ARBA00008668"/>
    </source>
</evidence>
<comment type="caution">
    <text evidence="9">The sequence shown here is derived from an EMBL/GenBank/DDBJ whole genome shotgun (WGS) entry which is preliminary data.</text>
</comment>
<dbReference type="InterPro" id="IPR036514">
    <property type="entry name" value="SGNH_hydro_sf"/>
</dbReference>
<evidence type="ECO:0000256" key="8">
    <source>
        <dbReference type="SAM" id="SignalP"/>
    </source>
</evidence>